<accession>A0A382XAE7</accession>
<dbReference type="AlphaFoldDB" id="A0A382XAE7"/>
<reference evidence="1" key="1">
    <citation type="submission" date="2018-05" db="EMBL/GenBank/DDBJ databases">
        <authorList>
            <person name="Lanie J.A."/>
            <person name="Ng W.-L."/>
            <person name="Kazmierczak K.M."/>
            <person name="Andrzejewski T.M."/>
            <person name="Davidsen T.M."/>
            <person name="Wayne K.J."/>
            <person name="Tettelin H."/>
            <person name="Glass J.I."/>
            <person name="Rusch D."/>
            <person name="Podicherti R."/>
            <person name="Tsui H.-C.T."/>
            <person name="Winkler M.E."/>
        </authorList>
    </citation>
    <scope>NUCLEOTIDE SEQUENCE</scope>
</reference>
<gene>
    <name evidence="1" type="ORF">METZ01_LOCUS420145</name>
</gene>
<name>A0A382XAE7_9ZZZZ</name>
<feature type="non-terminal residue" evidence="1">
    <location>
        <position position="69"/>
    </location>
</feature>
<protein>
    <submittedName>
        <fullName evidence="1">Uncharacterized protein</fullName>
    </submittedName>
</protein>
<sequence>MLIASSLLTIILVDGVMLGMIDVMIGSLTHTLEGEAQINSRGFRDDFEPSIRINNYREIQNELVHDPVV</sequence>
<dbReference type="EMBL" id="UINC01165732">
    <property type="protein sequence ID" value="SVD67291.1"/>
    <property type="molecule type" value="Genomic_DNA"/>
</dbReference>
<evidence type="ECO:0000313" key="1">
    <source>
        <dbReference type="EMBL" id="SVD67291.1"/>
    </source>
</evidence>
<proteinExistence type="predicted"/>
<organism evidence="1">
    <name type="scientific">marine metagenome</name>
    <dbReference type="NCBI Taxonomy" id="408172"/>
    <lineage>
        <taxon>unclassified sequences</taxon>
        <taxon>metagenomes</taxon>
        <taxon>ecological metagenomes</taxon>
    </lineage>
</organism>